<protein>
    <recommendedName>
        <fullName evidence="3 9">Mediator of RNA polymerase II transcription subunit 14</fullName>
    </recommendedName>
    <alternativeName>
        <fullName evidence="8 9">Mediator complex subunit 14</fullName>
    </alternativeName>
</protein>
<feature type="compositionally biased region" description="Low complexity" evidence="10">
    <location>
        <begin position="237"/>
        <end position="254"/>
    </location>
</feature>
<dbReference type="PANTHER" id="PTHR12809:SF2">
    <property type="entry name" value="MEDIATOR OF RNA POLYMERASE II TRANSCRIPTION SUBUNIT 14"/>
    <property type="match status" value="1"/>
</dbReference>
<reference evidence="12" key="1">
    <citation type="journal article" date="2020" name="Fungal Divers.">
        <title>Resolving the Mortierellaceae phylogeny through synthesis of multi-gene phylogenetics and phylogenomics.</title>
        <authorList>
            <person name="Vandepol N."/>
            <person name="Liber J."/>
            <person name="Desiro A."/>
            <person name="Na H."/>
            <person name="Kennedy M."/>
            <person name="Barry K."/>
            <person name="Grigoriev I.V."/>
            <person name="Miller A.N."/>
            <person name="O'Donnell K."/>
            <person name="Stajich J.E."/>
            <person name="Bonito G."/>
        </authorList>
    </citation>
    <scope>NUCLEOTIDE SEQUENCE</scope>
    <source>
        <strain evidence="12">BC1065</strain>
    </source>
</reference>
<comment type="caution">
    <text evidence="12">The sequence shown here is derived from an EMBL/GenBank/DDBJ whole genome shotgun (WGS) entry which is preliminary data.</text>
</comment>
<feature type="region of interest" description="Disordered" evidence="10">
    <location>
        <begin position="455"/>
        <end position="477"/>
    </location>
</feature>
<comment type="similarity">
    <text evidence="2 9">Belongs to the Mediator complex subunit 14 family.</text>
</comment>
<accession>A0A9P6U5D0</accession>
<evidence type="ECO:0000256" key="3">
    <source>
        <dbReference type="ARBA" id="ARBA00019619"/>
    </source>
</evidence>
<dbReference type="EMBL" id="JAAAJB010000263">
    <property type="protein sequence ID" value="KAG0260003.1"/>
    <property type="molecule type" value="Genomic_DNA"/>
</dbReference>
<gene>
    <name evidence="12" type="primary">RGR1</name>
    <name evidence="12" type="ORF">DFQ27_003778</name>
</gene>
<evidence type="ECO:0000259" key="11">
    <source>
        <dbReference type="Pfam" id="PF08638"/>
    </source>
</evidence>
<comment type="subunit">
    <text evidence="9">Component of the Mediator complex.</text>
</comment>
<keyword evidence="4 9" id="KW-0805">Transcription regulation</keyword>
<keyword evidence="13" id="KW-1185">Reference proteome</keyword>
<dbReference type="OrthoDB" id="205099at2759"/>
<dbReference type="InterPro" id="IPR055122">
    <property type="entry name" value="Med14_N"/>
</dbReference>
<dbReference type="InterPro" id="IPR013947">
    <property type="entry name" value="Mediator_Med14"/>
</dbReference>
<sequence length="1249" mass="138234">MANEAFADLSNMSEILPSMTDPQRKVHMLEYALAKREQFIKLLVLVQWAKNAPDIQQCQNIIGFLQQENEHFTKAVGGIFETYKTFGQARVRNYDIPTAVDVLTTGTYQRLPSIIKSQLVPPETPSSQETATTLEKLDDVMRMRLLCEELVPPGMMYTVANGKAKFRVENEFEVSLTVQGPGSPQQVPWHIVSLKILVKPVGGSFRGLSTSLNDGQLRAITHIAQQELMPRPPVIPPATQQPQQQQQQATTAPAGPNNSLCRMYDYLHMLCLQLQIELIYIQAAQLLRSGWSDRLRLEVNQARTMVRLVYWGSGSTQPPIPAPILPAPKRRTSAVATAAAAAAALAREAALAQQENYLEIKIEEFAVGKQTTIPPEKAGALVDPKVLGYPKARIEVVWSQVVKGVVTKSELGDLLDLDPSNLNVERLLLRVAGMHARQVMQNFYNRLWTYIETTKSTKDKSSSTGSSTGSHFTEDDIKLEDMATHHDSTSEASSQDPRSSSSLSRSQALLVRFRGERWVRIRVDVRTGRVVAREVGKSDEGHDPIIATFQAKLNENVGNIVNALISLRFSMAIVELEAKGVRLGLQSYRKLAISKEEMARFGDNIQHMLFLQYPEHTRFYLAIGVIAQQFHVWMIETRPLERESAGAWMTLASVQPIYWQNLKKSRPDSEYGGITLSRSRSKRRLSFMECDESAPRPAADKSEEESIDQDLLAKVAALCRIQIQHQYVRAQLDLLGINYRYLTPPTKQPGPGKSLFSAMGLVPFLRIDPRSIAPGMEDDLFQYVGATLSGWWENQRGNVRFVVEAKLCANTIPPKAPANLGDHIQFSPESNTVTFTYDASGDFVARFTKEWGTMARMLRITRQVQAATNNGMIMQLQSWSFDEVVLSYHARYTVAIRWRPPVTEGQTSMSGVMIPVAPRFKNGVYQLRLGELSPPLPALAVDANSASPVSSPPARFNPHRRMKYFLEDLLNREGDLPALVNTMIETCPLLEVLDVLEQMVREDTMNTKIMSIVPRSAHHIRVIYGAMFALDIKAFNRTHISIFDASFPAESFDKSLPPPPAPALAPALESHAGQGPIAPTTRGHLNYGPIPNLLGVVGSMDLDRDEDFETSLGLSMFSQGFLRENPDVVSKALAALSASPSLSLSSSPSPQQQQQQQQQILRRLQLELEGSKMLMPLPHGVVCSRAVSARVVYRIARHIETLLQHATTNTTTTAVGSAPTVPAPVSTTAAITTTTTTTAAAAAPAAATS</sequence>
<evidence type="ECO:0000256" key="6">
    <source>
        <dbReference type="ARBA" id="ARBA00023163"/>
    </source>
</evidence>
<comment type="subcellular location">
    <subcellularLocation>
        <location evidence="1 9">Nucleus</location>
    </subcellularLocation>
</comment>
<evidence type="ECO:0000256" key="5">
    <source>
        <dbReference type="ARBA" id="ARBA00023159"/>
    </source>
</evidence>
<feature type="region of interest" description="Disordered" evidence="10">
    <location>
        <begin position="484"/>
        <end position="503"/>
    </location>
</feature>
<evidence type="ECO:0000256" key="2">
    <source>
        <dbReference type="ARBA" id="ARBA00007813"/>
    </source>
</evidence>
<proteinExistence type="inferred from homology"/>
<evidence type="ECO:0000256" key="1">
    <source>
        <dbReference type="ARBA" id="ARBA00004123"/>
    </source>
</evidence>
<evidence type="ECO:0000313" key="12">
    <source>
        <dbReference type="EMBL" id="KAG0260003.1"/>
    </source>
</evidence>
<comment type="function">
    <text evidence="9">Component of the Mediator complex, a coactivator involved in the regulated transcription of nearly all RNA polymerase II-dependent genes. Mediator functions as a bridge to convey information from gene-specific regulatory proteins to the basal RNA polymerase II transcription machinery. Mediator is recruited to promoters by direct interactions with regulatory proteins and serves as a scaffold for the assembly of a functional preinitiation complex with RNA polymerase II and the general transcription factors.</text>
</comment>
<evidence type="ECO:0000256" key="9">
    <source>
        <dbReference type="RuleBase" id="RU365082"/>
    </source>
</evidence>
<feature type="domain" description="Mediator complex subunit MED14 N-terminal" evidence="11">
    <location>
        <begin position="2"/>
        <end position="179"/>
    </location>
</feature>
<evidence type="ECO:0000256" key="8">
    <source>
        <dbReference type="ARBA" id="ARBA00032007"/>
    </source>
</evidence>
<evidence type="ECO:0000256" key="10">
    <source>
        <dbReference type="SAM" id="MobiDB-lite"/>
    </source>
</evidence>
<dbReference type="Proteomes" id="UP000807716">
    <property type="component" value="Unassembled WGS sequence"/>
</dbReference>
<dbReference type="Pfam" id="PF08638">
    <property type="entry name" value="Med14"/>
    <property type="match status" value="1"/>
</dbReference>
<dbReference type="PANTHER" id="PTHR12809">
    <property type="entry name" value="MEDIATOR COMPLEX SUBUNIT"/>
    <property type="match status" value="1"/>
</dbReference>
<dbReference type="GO" id="GO:0003712">
    <property type="term" value="F:transcription coregulator activity"/>
    <property type="evidence" value="ECO:0007669"/>
    <property type="project" value="UniProtKB-UniRule"/>
</dbReference>
<dbReference type="AlphaFoldDB" id="A0A9P6U5D0"/>
<keyword evidence="6 9" id="KW-0804">Transcription</keyword>
<dbReference type="GO" id="GO:0016592">
    <property type="term" value="C:mediator complex"/>
    <property type="evidence" value="ECO:0007669"/>
    <property type="project" value="UniProtKB-UniRule"/>
</dbReference>
<dbReference type="GO" id="GO:0006357">
    <property type="term" value="P:regulation of transcription by RNA polymerase II"/>
    <property type="evidence" value="ECO:0007669"/>
    <property type="project" value="InterPro"/>
</dbReference>
<evidence type="ECO:0000256" key="7">
    <source>
        <dbReference type="ARBA" id="ARBA00023242"/>
    </source>
</evidence>
<keyword evidence="7 9" id="KW-0539">Nucleus</keyword>
<organism evidence="12 13">
    <name type="scientific">Actinomortierella ambigua</name>
    <dbReference type="NCBI Taxonomy" id="1343610"/>
    <lineage>
        <taxon>Eukaryota</taxon>
        <taxon>Fungi</taxon>
        <taxon>Fungi incertae sedis</taxon>
        <taxon>Mucoromycota</taxon>
        <taxon>Mortierellomycotina</taxon>
        <taxon>Mortierellomycetes</taxon>
        <taxon>Mortierellales</taxon>
        <taxon>Mortierellaceae</taxon>
        <taxon>Actinomortierella</taxon>
    </lineage>
</organism>
<feature type="region of interest" description="Disordered" evidence="10">
    <location>
        <begin position="231"/>
        <end position="255"/>
    </location>
</feature>
<dbReference type="GO" id="GO:0070847">
    <property type="term" value="C:core mediator complex"/>
    <property type="evidence" value="ECO:0007669"/>
    <property type="project" value="TreeGrafter"/>
</dbReference>
<name>A0A9P6U5D0_9FUNG</name>
<feature type="compositionally biased region" description="Low complexity" evidence="10">
    <location>
        <begin position="490"/>
        <end position="503"/>
    </location>
</feature>
<evidence type="ECO:0000256" key="4">
    <source>
        <dbReference type="ARBA" id="ARBA00023015"/>
    </source>
</evidence>
<evidence type="ECO:0000313" key="13">
    <source>
        <dbReference type="Proteomes" id="UP000807716"/>
    </source>
</evidence>
<keyword evidence="5 9" id="KW-0010">Activator</keyword>